<gene>
    <name evidence="6" type="ORF">DRW41_09150</name>
</gene>
<evidence type="ECO:0000256" key="3">
    <source>
        <dbReference type="ARBA" id="ARBA00022989"/>
    </source>
</evidence>
<evidence type="ECO:0000313" key="7">
    <source>
        <dbReference type="Proteomes" id="UP000257144"/>
    </source>
</evidence>
<name>A0A3D8GRG0_9BACI</name>
<feature type="transmembrane region" description="Helical" evidence="5">
    <location>
        <begin position="220"/>
        <end position="238"/>
    </location>
</feature>
<accession>A0A3D8GRG0</accession>
<dbReference type="PANTHER" id="PTHR33514">
    <property type="entry name" value="PROTEIN ABCI12, CHLOROPLASTIC"/>
    <property type="match status" value="1"/>
</dbReference>
<sequence>MNRLHPLTAFSYYAGALGMLLLFQHPAFLLVAFTLILFLNFVQDRFKSLRRWLFLILSSGVLLFGVNPVFNERGREILFELGSHRVTVEAVLLGGMAALSVMGMIALFVSYNEIMTPNKLLFLFSRIMPQFAVLLMLTLRFIPLMRIRLGEIAAVQASKGIAVASGTLRERAKNGMLYVQTLLVFSLEEAIQTADSMKARGYGSGTRSAYHHFRFRKLDWLSLCFLCAVFGFAVYGRLKGWGVLNVYPIMDSVSLSGPETVVLLAVISYIGFAAILELKGAFRWHTSN</sequence>
<reference evidence="6 7" key="1">
    <citation type="submission" date="2018-07" db="EMBL/GenBank/DDBJ databases">
        <title>Bacillus sp. YLB-04 draft genome sequence.</title>
        <authorList>
            <person name="Yu L."/>
            <person name="Tang X."/>
        </authorList>
    </citation>
    <scope>NUCLEOTIDE SEQUENCE [LARGE SCALE GENOMIC DNA]</scope>
    <source>
        <strain evidence="6 7">YLB-04</strain>
    </source>
</reference>
<keyword evidence="7" id="KW-1185">Reference proteome</keyword>
<dbReference type="Proteomes" id="UP000257144">
    <property type="component" value="Unassembled WGS sequence"/>
</dbReference>
<organism evidence="6 7">
    <name type="scientific">Neobacillus piezotolerans</name>
    <dbReference type="NCBI Taxonomy" id="2259171"/>
    <lineage>
        <taxon>Bacteria</taxon>
        <taxon>Bacillati</taxon>
        <taxon>Bacillota</taxon>
        <taxon>Bacilli</taxon>
        <taxon>Bacillales</taxon>
        <taxon>Bacillaceae</taxon>
        <taxon>Neobacillus</taxon>
    </lineage>
</organism>
<dbReference type="PANTHER" id="PTHR33514:SF13">
    <property type="entry name" value="PROTEIN ABCI12, CHLOROPLASTIC"/>
    <property type="match status" value="1"/>
</dbReference>
<feature type="transmembrane region" description="Helical" evidence="5">
    <location>
        <begin position="51"/>
        <end position="70"/>
    </location>
</feature>
<dbReference type="RefSeq" id="WP_115451690.1">
    <property type="nucleotide sequence ID" value="NZ_QNQT01000003.1"/>
</dbReference>
<evidence type="ECO:0000256" key="1">
    <source>
        <dbReference type="ARBA" id="ARBA00004141"/>
    </source>
</evidence>
<evidence type="ECO:0000256" key="2">
    <source>
        <dbReference type="ARBA" id="ARBA00022692"/>
    </source>
</evidence>
<dbReference type="InterPro" id="IPR003339">
    <property type="entry name" value="ABC/ECF_trnsptr_transmembrane"/>
</dbReference>
<dbReference type="OrthoDB" id="2039442at2"/>
<comment type="subcellular location">
    <subcellularLocation>
        <location evidence="1">Membrane</location>
        <topology evidence="1">Multi-pass membrane protein</topology>
    </subcellularLocation>
</comment>
<protein>
    <submittedName>
        <fullName evidence="6">Energy-coupling factor transporter transmembrane protein EcfT</fullName>
    </submittedName>
</protein>
<dbReference type="EMBL" id="QNQT01000003">
    <property type="protein sequence ID" value="RDU36861.1"/>
    <property type="molecule type" value="Genomic_DNA"/>
</dbReference>
<evidence type="ECO:0000256" key="5">
    <source>
        <dbReference type="SAM" id="Phobius"/>
    </source>
</evidence>
<keyword evidence="3 5" id="KW-1133">Transmembrane helix</keyword>
<feature type="transmembrane region" description="Helical" evidence="5">
    <location>
        <begin position="12"/>
        <end position="39"/>
    </location>
</feature>
<feature type="transmembrane region" description="Helical" evidence="5">
    <location>
        <begin position="123"/>
        <end position="142"/>
    </location>
</feature>
<keyword evidence="4 5" id="KW-0472">Membrane</keyword>
<comment type="caution">
    <text evidence="6">The sequence shown here is derived from an EMBL/GenBank/DDBJ whole genome shotgun (WGS) entry which is preliminary data.</text>
</comment>
<dbReference type="Pfam" id="PF02361">
    <property type="entry name" value="CbiQ"/>
    <property type="match status" value="1"/>
</dbReference>
<feature type="transmembrane region" description="Helical" evidence="5">
    <location>
        <begin position="90"/>
        <end position="111"/>
    </location>
</feature>
<proteinExistence type="predicted"/>
<dbReference type="GO" id="GO:0005886">
    <property type="term" value="C:plasma membrane"/>
    <property type="evidence" value="ECO:0007669"/>
    <property type="project" value="UniProtKB-ARBA"/>
</dbReference>
<evidence type="ECO:0000313" key="6">
    <source>
        <dbReference type="EMBL" id="RDU36861.1"/>
    </source>
</evidence>
<keyword evidence="2 5" id="KW-0812">Transmembrane</keyword>
<evidence type="ECO:0000256" key="4">
    <source>
        <dbReference type="ARBA" id="ARBA00023136"/>
    </source>
</evidence>
<feature type="transmembrane region" description="Helical" evidence="5">
    <location>
        <begin position="260"/>
        <end position="278"/>
    </location>
</feature>
<dbReference type="CDD" id="cd16914">
    <property type="entry name" value="EcfT"/>
    <property type="match status" value="1"/>
</dbReference>
<dbReference type="AlphaFoldDB" id="A0A3D8GRG0"/>